<protein>
    <submittedName>
        <fullName evidence="1">Uncharacterized protein</fullName>
    </submittedName>
</protein>
<keyword evidence="2" id="KW-1185">Reference proteome</keyword>
<dbReference type="RefSeq" id="WP_042213548.1">
    <property type="nucleotide sequence ID" value="NZ_CP009285.1"/>
</dbReference>
<organism evidence="1 2">
    <name type="scientific">Paenibacillus borealis</name>
    <dbReference type="NCBI Taxonomy" id="160799"/>
    <lineage>
        <taxon>Bacteria</taxon>
        <taxon>Bacillati</taxon>
        <taxon>Bacillota</taxon>
        <taxon>Bacilli</taxon>
        <taxon>Bacillales</taxon>
        <taxon>Paenibacillaceae</taxon>
        <taxon>Paenibacillus</taxon>
    </lineage>
</organism>
<dbReference type="HOGENOM" id="CLU_094235_0_0_9"/>
<dbReference type="EMBL" id="CP009285">
    <property type="protein sequence ID" value="AIQ58539.1"/>
    <property type="molecule type" value="Genomic_DNA"/>
</dbReference>
<gene>
    <name evidence="1" type="ORF">PBOR_17535</name>
</gene>
<dbReference type="Pfam" id="PF19539">
    <property type="entry name" value="DUF6063"/>
    <property type="match status" value="1"/>
</dbReference>
<evidence type="ECO:0000313" key="2">
    <source>
        <dbReference type="Proteomes" id="UP000029518"/>
    </source>
</evidence>
<name>A0A089MPV7_PAEBO</name>
<proteinExistence type="predicted"/>
<accession>A0A089MPV7</accession>
<dbReference type="AlphaFoldDB" id="A0A089MPV7"/>
<sequence length="252" mass="29371">MSYSLEQVQQASRLFFDLLRRKVISLDDPAAAECLQDTVAYDALQYVAKEAGCRIMNSGHRLHLLVSPMGSGFASNFTQLRNKYSRIERKTHLHIINVIILVFLAEMDQDEQHFKPGQDSMSYIQLSDQVSALFQTWMDMDEDCSFSKQWRLDIQAMHKVWSSLYMQTKSQEEGDSLTRGAGSRIGLIHEGMKLLEEEHLVFISENEKRIFPREELYERMRYLYHDVDRYKELKALIGRTLSEKEDEAHAAH</sequence>
<dbReference type="InterPro" id="IPR045707">
    <property type="entry name" value="DUF6063"/>
</dbReference>
<dbReference type="Proteomes" id="UP000029518">
    <property type="component" value="Chromosome"/>
</dbReference>
<evidence type="ECO:0000313" key="1">
    <source>
        <dbReference type="EMBL" id="AIQ58539.1"/>
    </source>
</evidence>
<dbReference type="OrthoDB" id="2633772at2"/>
<dbReference type="KEGG" id="pbd:PBOR_17535"/>
<reference evidence="1" key="1">
    <citation type="submission" date="2014-08" db="EMBL/GenBank/DDBJ databases">
        <title>Comparative genomics of the Paenibacillus odorifer group.</title>
        <authorList>
            <person name="den Bakker H.C."/>
            <person name="Tsai Y.-C.Y.-C."/>
            <person name="Martin N."/>
            <person name="Korlach J."/>
            <person name="Wiedmann M."/>
        </authorList>
    </citation>
    <scope>NUCLEOTIDE SEQUENCE [LARGE SCALE GENOMIC DNA]</scope>
    <source>
        <strain evidence="1">DSM 13188</strain>
    </source>
</reference>